<accession>A0A0G2F570</accession>
<dbReference type="InterPro" id="IPR042104">
    <property type="entry name" value="PKS_dehydratase_sf"/>
</dbReference>
<evidence type="ECO:0000313" key="10">
    <source>
        <dbReference type="EMBL" id="KKY29359.1"/>
    </source>
</evidence>
<dbReference type="STRING" id="1214573.A0A0G2F570"/>
<dbReference type="InterPro" id="IPR049900">
    <property type="entry name" value="PKS_mFAS_DH"/>
</dbReference>
<dbReference type="CDD" id="cd05195">
    <property type="entry name" value="enoyl_red"/>
    <property type="match status" value="1"/>
</dbReference>
<dbReference type="InterPro" id="IPR013149">
    <property type="entry name" value="ADH-like_C"/>
</dbReference>
<dbReference type="InterPro" id="IPR056501">
    <property type="entry name" value="NAD-bd_HRPKS_sdrA"/>
</dbReference>
<dbReference type="GO" id="GO:0016746">
    <property type="term" value="F:acyltransferase activity"/>
    <property type="evidence" value="ECO:0007669"/>
    <property type="project" value="UniProtKB-KW"/>
</dbReference>
<keyword evidence="6" id="KW-0511">Multifunctional enzyme</keyword>
<evidence type="ECO:0000256" key="5">
    <source>
        <dbReference type="ARBA" id="ARBA00023002"/>
    </source>
</evidence>
<sequence>MDWNPLSAKWRLTIKKADLPWVSDHRLHGNIWYPASGMVAMAIEALKQLQPDDQFDFELQDLSFKAPIVYKRQKAQAEHIRARGMCKSSIEASDMYQKVADKSGLQYGSSFQALRKIGDGASHIASSDRALEPHTVYSKAQYTSRRSATSWTTVFSQSNNMSADLKIQVEELEMTEVARDDSNTSATSGSGARSVSHEMVWKCDPILLKPEEMRDYCSQHRVPGPEPNDWFESMTAVFLGFAWEAFDAMQQSGQKTVLSMRKYATWLQNRLDDFHNTHPKLPLPSGDKLQEEADHFAATSHRGALGVLVGRHLKEFLVGELDPLQTLFADPQSLADFYEEVNAAGKAFPMLNAYLDAMVHKDPGLKFLEMGAGTGATTGMILDMIAPVDQGPRYAEYMFTDISEYFFQPAQEKFKSYDRIQYCALDIENPEFNAQGPVYIEEGAYDVVIAANVLHATKDLRTTLTNVRRLLKPGGKLILLELTTPKNAFTGFVWGTLAGWWRGSEHFRQESAIVDETRWHDLLEQTGFSGTEQVFRDWDSDVCHGWSLMVSSAVPDEHLLLETCRATSSLPSNLTLIIDNDQPDFQVKTAAEIQNLACASKGHPTCDLILFDQLLAVSDEELGDRQCILLVDLARHHLQDIDAMSLKCYQKVLTTCKSVLWVQTYHCSHPDPPYAAMVEGLCRVVRNEHPFVRIVTLTLECGVGLSSADIVAVKTLRVLESMSTSTNASATGMEDEYLEQSGYLCIPRLSQAKYMDEHVHSRTQGPVKTRELGSGPPLALNIRVPGLLDTLEWVEDKTVCEPLQPNQVEIKVKAIGVNFKDCLTLLGRVNTDDIGSECSGCVTRIGSAVKRVEPGDRVAMASIGTYRSLMRASEPYIVKIPDSMSFEEAAAIPTAFLTAYYSLYKVGRLQKGETVLIHAAAGGTGQAAVQIAQHIGAEIFATVGSGGKRALLRERYGISDDHIFFSRDSSFADGVRRMTRGRGVDVVLNSLSGKLLVASWEIIADFGRFVEIGRKDIDGRGLLPMFPFIKNAMFAGVDLAAMVDGPGQSHIHMLQDVFDMFYSGVLRPLYPIQPYPVDQAEHAFRLLGCFQAAMVIQDRTFTAMTSDDWRAVIGPKVWGSWNLHTALPSGMDFFIMLSSAVCIFGKTGQANYSAGNTFQDALARFRVARGEKGVAIDLGMVLDEGWVAERKHVQKMVMGLDQVLPLSQKDLFAILDYYCNPATVFKSPTASQLVTGIELPARIAQSGRQIPDVMLKPLFRAMHQIMCSGRVSGDNGAKEQDIFALFEQVDSLEAAGNIIAEALKLKLCKILGIEAASKTVKDSVDSFGIDSLIALEVRNWLRTEMRADVAVYEILGDGTLLDTGLAAAKKSELRQGRW</sequence>
<dbReference type="InterPro" id="IPR050444">
    <property type="entry name" value="Polyketide_Synthase"/>
</dbReference>
<comment type="caution">
    <text evidence="8">Lacks conserved residue(s) required for the propagation of feature annotation.</text>
</comment>
<evidence type="ECO:0000256" key="4">
    <source>
        <dbReference type="ARBA" id="ARBA00022857"/>
    </source>
</evidence>
<dbReference type="Pfam" id="PF00107">
    <property type="entry name" value="ADH_zinc_N"/>
    <property type="match status" value="1"/>
</dbReference>
<dbReference type="InterPro" id="IPR013154">
    <property type="entry name" value="ADH-like_N"/>
</dbReference>
<evidence type="ECO:0000259" key="9">
    <source>
        <dbReference type="PROSITE" id="PS52019"/>
    </source>
</evidence>
<dbReference type="InterPro" id="IPR036291">
    <property type="entry name" value="NAD(P)-bd_dom_sf"/>
</dbReference>
<dbReference type="InterPro" id="IPR020843">
    <property type="entry name" value="ER"/>
</dbReference>
<keyword evidence="3" id="KW-0808">Transferase</keyword>
<dbReference type="Proteomes" id="UP000034680">
    <property type="component" value="Unassembled WGS sequence"/>
</dbReference>
<protein>
    <submittedName>
        <fullName evidence="10">Putative reducing type i polyketide synthase</fullName>
    </submittedName>
</protein>
<dbReference type="PANTHER" id="PTHR45681:SF6">
    <property type="entry name" value="POLYKETIDE SYNTHASE 37"/>
    <property type="match status" value="1"/>
</dbReference>
<keyword evidence="7" id="KW-0012">Acyltransferase</keyword>
<evidence type="ECO:0000256" key="6">
    <source>
        <dbReference type="ARBA" id="ARBA00023268"/>
    </source>
</evidence>
<dbReference type="PROSITE" id="PS52019">
    <property type="entry name" value="PKS_MFAS_DH"/>
    <property type="match status" value="1"/>
</dbReference>
<dbReference type="Pfam" id="PF08659">
    <property type="entry name" value="KR"/>
    <property type="match status" value="1"/>
</dbReference>
<evidence type="ECO:0000256" key="1">
    <source>
        <dbReference type="ARBA" id="ARBA00022450"/>
    </source>
</evidence>
<keyword evidence="11" id="KW-1185">Reference proteome</keyword>
<dbReference type="InterPro" id="IPR036736">
    <property type="entry name" value="ACP-like_sf"/>
</dbReference>
<dbReference type="InterPro" id="IPR049552">
    <property type="entry name" value="PKS_DH_N"/>
</dbReference>
<comment type="caution">
    <text evidence="10">The sequence shown here is derived from an EMBL/GenBank/DDBJ whole genome shotgun (WGS) entry which is preliminary data.</text>
</comment>
<dbReference type="Pfam" id="PF08240">
    <property type="entry name" value="ADH_N"/>
    <property type="match status" value="1"/>
</dbReference>
<dbReference type="InterPro" id="IPR020806">
    <property type="entry name" value="PKS_PP-bd"/>
</dbReference>
<organism evidence="10 11">
    <name type="scientific">Diaporthe ampelina</name>
    <dbReference type="NCBI Taxonomy" id="1214573"/>
    <lineage>
        <taxon>Eukaryota</taxon>
        <taxon>Fungi</taxon>
        <taxon>Dikarya</taxon>
        <taxon>Ascomycota</taxon>
        <taxon>Pezizomycotina</taxon>
        <taxon>Sordariomycetes</taxon>
        <taxon>Sordariomycetidae</taxon>
        <taxon>Diaporthales</taxon>
        <taxon>Diaporthaceae</taxon>
        <taxon>Diaporthe</taxon>
    </lineage>
</organism>
<dbReference type="SUPFAM" id="SSF51735">
    <property type="entry name" value="NAD(P)-binding Rossmann-fold domains"/>
    <property type="match status" value="2"/>
</dbReference>
<dbReference type="GO" id="GO:0031177">
    <property type="term" value="F:phosphopantetheine binding"/>
    <property type="evidence" value="ECO:0007669"/>
    <property type="project" value="InterPro"/>
</dbReference>
<dbReference type="SUPFAM" id="SSF47336">
    <property type="entry name" value="ACP-like"/>
    <property type="match status" value="1"/>
</dbReference>
<evidence type="ECO:0000313" key="11">
    <source>
        <dbReference type="Proteomes" id="UP000034680"/>
    </source>
</evidence>
<reference evidence="10 11" key="1">
    <citation type="submission" date="2015-05" db="EMBL/GenBank/DDBJ databases">
        <title>Distinctive expansion of gene families associated with plant cell wall degradation and secondary metabolism in the genomes of grapevine trunk pathogens.</title>
        <authorList>
            <person name="Lawrence D.P."/>
            <person name="Travadon R."/>
            <person name="Rolshausen P.E."/>
            <person name="Baumgartner K."/>
        </authorList>
    </citation>
    <scope>NUCLEOTIDE SEQUENCE [LARGE SCALE GENOMIC DNA]</scope>
    <source>
        <strain evidence="10">DA912</strain>
    </source>
</reference>
<feature type="domain" description="PKS/mFAS DH" evidence="9">
    <location>
        <begin position="1"/>
        <end position="322"/>
    </location>
</feature>
<evidence type="ECO:0000256" key="3">
    <source>
        <dbReference type="ARBA" id="ARBA00022679"/>
    </source>
</evidence>
<dbReference type="InterPro" id="IPR013968">
    <property type="entry name" value="PKS_KR"/>
</dbReference>
<keyword evidence="1" id="KW-0596">Phosphopantetheine</keyword>
<evidence type="ECO:0000256" key="8">
    <source>
        <dbReference type="PROSITE-ProRule" id="PRU01363"/>
    </source>
</evidence>
<dbReference type="SUPFAM" id="SSF50129">
    <property type="entry name" value="GroES-like"/>
    <property type="match status" value="1"/>
</dbReference>
<reference evidence="10 11" key="2">
    <citation type="submission" date="2015-05" db="EMBL/GenBank/DDBJ databases">
        <authorList>
            <person name="Morales-Cruz A."/>
            <person name="Amrine K.C."/>
            <person name="Cantu D."/>
        </authorList>
    </citation>
    <scope>NUCLEOTIDE SEQUENCE [LARGE SCALE GENOMIC DNA]</scope>
    <source>
        <strain evidence="10">DA912</strain>
    </source>
</reference>
<dbReference type="InterPro" id="IPR057326">
    <property type="entry name" value="KR_dom"/>
</dbReference>
<feature type="region of interest" description="C-terminal hotdog fold" evidence="8">
    <location>
        <begin position="146"/>
        <end position="322"/>
    </location>
</feature>
<name>A0A0G2F570_9PEZI</name>
<dbReference type="SUPFAM" id="SSF53335">
    <property type="entry name" value="S-adenosyl-L-methionine-dependent methyltransferases"/>
    <property type="match status" value="1"/>
</dbReference>
<dbReference type="Gene3D" id="3.40.50.150">
    <property type="entry name" value="Vaccinia Virus protein VP39"/>
    <property type="match status" value="1"/>
</dbReference>
<gene>
    <name evidence="10" type="ORF">UCDDA912_g10718</name>
</gene>
<dbReference type="GO" id="GO:1901336">
    <property type="term" value="P:lactone biosynthetic process"/>
    <property type="evidence" value="ECO:0007669"/>
    <property type="project" value="UniProtKB-ARBA"/>
</dbReference>
<proteinExistence type="predicted"/>
<feature type="region of interest" description="N-terminal hotdog fold" evidence="8">
    <location>
        <begin position="1"/>
        <end position="129"/>
    </location>
</feature>
<dbReference type="GO" id="GO:0044550">
    <property type="term" value="P:secondary metabolite biosynthetic process"/>
    <property type="evidence" value="ECO:0007669"/>
    <property type="project" value="UniProtKB-ARBA"/>
</dbReference>
<dbReference type="Gene3D" id="3.10.129.110">
    <property type="entry name" value="Polyketide synthase dehydratase"/>
    <property type="match status" value="1"/>
</dbReference>
<dbReference type="PANTHER" id="PTHR45681">
    <property type="entry name" value="POLYKETIDE SYNTHASE 44-RELATED"/>
    <property type="match status" value="1"/>
</dbReference>
<dbReference type="EMBL" id="LCUC01000879">
    <property type="protein sequence ID" value="KKY29359.1"/>
    <property type="molecule type" value="Genomic_DNA"/>
</dbReference>
<dbReference type="InterPro" id="IPR006162">
    <property type="entry name" value="Ppantetheine_attach_site"/>
</dbReference>
<dbReference type="PROSITE" id="PS00012">
    <property type="entry name" value="PHOSPHOPANTETHEINE"/>
    <property type="match status" value="1"/>
</dbReference>
<dbReference type="GO" id="GO:0016491">
    <property type="term" value="F:oxidoreductase activity"/>
    <property type="evidence" value="ECO:0007669"/>
    <property type="project" value="UniProtKB-KW"/>
</dbReference>
<dbReference type="Gene3D" id="3.90.180.10">
    <property type="entry name" value="Medium-chain alcohol dehydrogenases, catalytic domain"/>
    <property type="match status" value="1"/>
</dbReference>
<dbReference type="InterPro" id="IPR013217">
    <property type="entry name" value="Methyltransf_12"/>
</dbReference>
<dbReference type="Pfam" id="PF23114">
    <property type="entry name" value="NAD-bd_HRPKS_sdrA"/>
    <property type="match status" value="1"/>
</dbReference>
<dbReference type="SMART" id="SM00822">
    <property type="entry name" value="PKS_KR"/>
    <property type="match status" value="1"/>
</dbReference>
<dbReference type="Gene3D" id="3.40.50.720">
    <property type="entry name" value="NAD(P)-binding Rossmann-like Domain"/>
    <property type="match status" value="1"/>
</dbReference>
<evidence type="ECO:0000256" key="7">
    <source>
        <dbReference type="ARBA" id="ARBA00023315"/>
    </source>
</evidence>
<dbReference type="Pfam" id="PF21089">
    <property type="entry name" value="PKS_DH_N"/>
    <property type="match status" value="1"/>
</dbReference>
<keyword evidence="2" id="KW-0597">Phosphoprotein</keyword>
<dbReference type="Pfam" id="PF08242">
    <property type="entry name" value="Methyltransf_12"/>
    <property type="match status" value="1"/>
</dbReference>
<keyword evidence="4" id="KW-0521">NADP</keyword>
<dbReference type="InterPro" id="IPR011032">
    <property type="entry name" value="GroES-like_sf"/>
</dbReference>
<dbReference type="FunFam" id="3.40.50.720:FF:000209">
    <property type="entry name" value="Polyketide synthase Pks12"/>
    <property type="match status" value="1"/>
</dbReference>
<dbReference type="OrthoDB" id="329835at2759"/>
<dbReference type="InterPro" id="IPR029063">
    <property type="entry name" value="SAM-dependent_MTases_sf"/>
</dbReference>
<dbReference type="SMART" id="SM00829">
    <property type="entry name" value="PKS_ER"/>
    <property type="match status" value="1"/>
</dbReference>
<dbReference type="CDD" id="cd02440">
    <property type="entry name" value="AdoMet_MTases"/>
    <property type="match status" value="1"/>
</dbReference>
<dbReference type="SMART" id="SM00823">
    <property type="entry name" value="PKS_PP"/>
    <property type="match status" value="1"/>
</dbReference>
<keyword evidence="5" id="KW-0560">Oxidoreductase</keyword>
<evidence type="ECO:0000256" key="2">
    <source>
        <dbReference type="ARBA" id="ARBA00022553"/>
    </source>
</evidence>